<dbReference type="AlphaFoldDB" id="A0A8S2KZ67"/>
<dbReference type="Proteomes" id="UP000677228">
    <property type="component" value="Unassembled WGS sequence"/>
</dbReference>
<dbReference type="EMBL" id="CAJOBA010013102">
    <property type="protein sequence ID" value="CAF3878131.1"/>
    <property type="molecule type" value="Genomic_DNA"/>
</dbReference>
<evidence type="ECO:0000313" key="1">
    <source>
        <dbReference type="EMBL" id="CAF1110637.1"/>
    </source>
</evidence>
<evidence type="ECO:0008006" key="4">
    <source>
        <dbReference type="Google" id="ProtNLM"/>
    </source>
</evidence>
<feature type="non-terminal residue" evidence="2">
    <location>
        <position position="1"/>
    </location>
</feature>
<dbReference type="PANTHER" id="PTHR47510:SF3">
    <property type="entry name" value="ENDO_EXONUCLEASE_PHOSPHATASE DOMAIN-CONTAINING PROTEIN"/>
    <property type="match status" value="1"/>
</dbReference>
<dbReference type="EMBL" id="CAJNOK010010261">
    <property type="protein sequence ID" value="CAF1110637.1"/>
    <property type="molecule type" value="Genomic_DNA"/>
</dbReference>
<name>A0A8S2KZ67_9BILA</name>
<dbReference type="Proteomes" id="UP000682733">
    <property type="component" value="Unassembled WGS sequence"/>
</dbReference>
<dbReference type="PANTHER" id="PTHR47510">
    <property type="entry name" value="REVERSE TRANSCRIPTASE DOMAIN-CONTAINING PROTEIN"/>
    <property type="match status" value="1"/>
</dbReference>
<evidence type="ECO:0000313" key="3">
    <source>
        <dbReference type="Proteomes" id="UP000682733"/>
    </source>
</evidence>
<accession>A0A8S2KZ67</accession>
<sequence>PSKAKYLKVAIKFAKACEVEKENYLEKIRQTNASKRSWWNLVKTLFRRSRSSKISKLRDQNNQECSYDKMKVYVLNQHFAFICTMTTAEYDKDIPFDKLNLSTTTLDLFTVTTNEVEKCLKAIDVSKVTSQGISSKILKEAGPVIVEDLKHICNYSLSLGVFPEKWKIGLIHPLFKDGDTTLPTNYRPITLLPSMSKIVERLVYNKLYGQLKKQDLLTPLQLGFIQGDSATNQLVDLA</sequence>
<protein>
    <recommendedName>
        <fullName evidence="4">Reverse transcriptase domain-containing protein</fullName>
    </recommendedName>
</protein>
<comment type="caution">
    <text evidence="2">The sequence shown here is derived from an EMBL/GenBank/DDBJ whole genome shotgun (WGS) entry which is preliminary data.</text>
</comment>
<evidence type="ECO:0000313" key="2">
    <source>
        <dbReference type="EMBL" id="CAF3878131.1"/>
    </source>
</evidence>
<gene>
    <name evidence="1" type="ORF">OVA965_LOCUS19745</name>
    <name evidence="2" type="ORF">TMI583_LOCUS19897</name>
</gene>
<organism evidence="2 3">
    <name type="scientific">Didymodactylos carnosus</name>
    <dbReference type="NCBI Taxonomy" id="1234261"/>
    <lineage>
        <taxon>Eukaryota</taxon>
        <taxon>Metazoa</taxon>
        <taxon>Spiralia</taxon>
        <taxon>Gnathifera</taxon>
        <taxon>Rotifera</taxon>
        <taxon>Eurotatoria</taxon>
        <taxon>Bdelloidea</taxon>
        <taxon>Philodinida</taxon>
        <taxon>Philodinidae</taxon>
        <taxon>Didymodactylos</taxon>
    </lineage>
</organism>
<reference evidence="2" key="1">
    <citation type="submission" date="2021-02" db="EMBL/GenBank/DDBJ databases">
        <authorList>
            <person name="Nowell W R."/>
        </authorList>
    </citation>
    <scope>NUCLEOTIDE SEQUENCE</scope>
</reference>
<proteinExistence type="predicted"/>